<dbReference type="InterPro" id="IPR026906">
    <property type="entry name" value="LRR_5"/>
</dbReference>
<sequence>GYAGTSITIPNGVTSIGDYAFSGCTAEIIWGGTPTITEIGRYAFAGYAGTSITIPNGVTSIGVRAFHNCTSLTSITIPDSVTSISNSAFEDCTGLTSIHYTGDMVSWCGITGLDDIMSSGRMLYINGSKVEGEVIIPDETVMIPSYAFAYQTGITSVTIPDSVTSIGGAAFYGCDSLAAVTIPNSVTSIGSSAFSGCTSLPSVSIPASVTSIGNYAFRNCTALGSITIPFVGATKDGRSNTHFGYIFGASSYSDNGNYVPASLKEVIVTGGTSIGSSAFRNCTSLTSVTIPDSVTSIGSSAFSGCTSLPSVSIPASVTSIGNYAFDGCTSLASVDITDIGKWVAIDFAGDYANPLYYAGNLYLNGELVTGLVIPDGVTSIGSLAFYGCTSLTSVTIPDGVTSIGSFAFSGCTNIASATMPSHAINYIPQNSLKAVVITSGESIEDYAFSGCTSLTSVTIGHSVESIGGYAFYNCTSLSSVAIPDSVTSIGSGAFSGCGSLESMTIPFVGATKDGTSDTHFGYIFGASSYSWNDDYVPSSLKEVMITGGTSIGDDAFYWCSSLTSVTIPDSVTSIGGSAFFGCTSLASVIIGDSVESIGNYAFDGCTSLTSVTIPDSVTSIGGGAFRSCSSLESLTVSESNHVYHSAGNCIIETETGTLIQGCNNSVIPSDGSVTSIGSRAFSGCTSLEPITIPNCVTSIVSYAFSGCTAPIKWGDEPTIAVIGEEAFAGYAGTSISIPKSVTSIGKLAFANCSSLKLVAIGGGLTSIGSSAFWYCESLERVTFAGSVEQWQKVSKGSWWNSGCPLLTKVDCAGGSALV</sequence>
<dbReference type="AlphaFoldDB" id="A0A9D1SVL5"/>
<accession>A0A9D1SVL5</accession>
<reference evidence="1" key="2">
    <citation type="journal article" date="2021" name="PeerJ">
        <title>Extensive microbial diversity within the chicken gut microbiome revealed by metagenomics and culture.</title>
        <authorList>
            <person name="Gilroy R."/>
            <person name="Ravi A."/>
            <person name="Getino M."/>
            <person name="Pursley I."/>
            <person name="Horton D.L."/>
            <person name="Alikhan N.F."/>
            <person name="Baker D."/>
            <person name="Gharbi K."/>
            <person name="Hall N."/>
            <person name="Watson M."/>
            <person name="Adriaenssens E.M."/>
            <person name="Foster-Nyarko E."/>
            <person name="Jarju S."/>
            <person name="Secka A."/>
            <person name="Antonio M."/>
            <person name="Oren A."/>
            <person name="Chaudhuri R.R."/>
            <person name="La Ragione R."/>
            <person name="Hildebrand F."/>
            <person name="Pallen M.J."/>
        </authorList>
    </citation>
    <scope>NUCLEOTIDE SEQUENCE</scope>
    <source>
        <strain evidence="1">10406</strain>
    </source>
</reference>
<dbReference type="InterPro" id="IPR053139">
    <property type="entry name" value="Surface_bspA-like"/>
</dbReference>
<dbReference type="SUPFAM" id="SSF52058">
    <property type="entry name" value="L domain-like"/>
    <property type="match status" value="3"/>
</dbReference>
<evidence type="ECO:0000313" key="2">
    <source>
        <dbReference type="Proteomes" id="UP000886857"/>
    </source>
</evidence>
<name>A0A9D1SVL5_9FIRM</name>
<organism evidence="1 2">
    <name type="scientific">Candidatus Limadaptatus stercoripullorum</name>
    <dbReference type="NCBI Taxonomy" id="2840846"/>
    <lineage>
        <taxon>Bacteria</taxon>
        <taxon>Bacillati</taxon>
        <taxon>Bacillota</taxon>
        <taxon>Clostridia</taxon>
        <taxon>Eubacteriales</taxon>
        <taxon>Candidatus Limadaptatus</taxon>
    </lineage>
</organism>
<proteinExistence type="predicted"/>
<dbReference type="Proteomes" id="UP000886857">
    <property type="component" value="Unassembled WGS sequence"/>
</dbReference>
<feature type="non-terminal residue" evidence="1">
    <location>
        <position position="1"/>
    </location>
</feature>
<protein>
    <submittedName>
        <fullName evidence="1">Leucine-rich repeat domain-containing protein</fullName>
    </submittedName>
</protein>
<dbReference type="Pfam" id="PF13306">
    <property type="entry name" value="LRR_5"/>
    <property type="match status" value="6"/>
</dbReference>
<dbReference type="EMBL" id="DVOE01000042">
    <property type="protein sequence ID" value="HIU98762.1"/>
    <property type="molecule type" value="Genomic_DNA"/>
</dbReference>
<dbReference type="PANTHER" id="PTHR45661:SF3">
    <property type="entry name" value="IG-LIKE DOMAIN-CONTAINING PROTEIN"/>
    <property type="match status" value="1"/>
</dbReference>
<reference evidence="1" key="1">
    <citation type="submission" date="2020-10" db="EMBL/GenBank/DDBJ databases">
        <authorList>
            <person name="Gilroy R."/>
        </authorList>
    </citation>
    <scope>NUCLEOTIDE SEQUENCE</scope>
    <source>
        <strain evidence="1">10406</strain>
    </source>
</reference>
<comment type="caution">
    <text evidence="1">The sequence shown here is derived from an EMBL/GenBank/DDBJ whole genome shotgun (WGS) entry which is preliminary data.</text>
</comment>
<dbReference type="InterPro" id="IPR032675">
    <property type="entry name" value="LRR_dom_sf"/>
</dbReference>
<dbReference type="Gene3D" id="3.80.10.10">
    <property type="entry name" value="Ribonuclease Inhibitor"/>
    <property type="match status" value="6"/>
</dbReference>
<gene>
    <name evidence="1" type="ORF">IAC73_02840</name>
</gene>
<evidence type="ECO:0000313" key="1">
    <source>
        <dbReference type="EMBL" id="HIU98762.1"/>
    </source>
</evidence>
<dbReference type="PANTHER" id="PTHR45661">
    <property type="entry name" value="SURFACE ANTIGEN"/>
    <property type="match status" value="1"/>
</dbReference>